<keyword evidence="1 2" id="KW-0238">DNA-binding</keyword>
<sequence>MKRQTRDCDIVVEKVKTERVTKSVRQIRDADVTQQQILDAAELEFARHGLKGARLSAIANLAHITTATIHYYFDNKEGLYKAVLQRPIDEVQAMVSQLNLDHLPPEDAMAHIIRTAIAYEATNPHRQMLWFQEASQNQGLYFKQANVWSLYEHLLKVLERGITEGCFRPLDPILTLTHILSVCIFYFTVHENWKHLTPEIDRLSPEMVEKHTEAAIKFVLAGVKKTP</sequence>
<dbReference type="GO" id="GO:0006355">
    <property type="term" value="P:regulation of DNA-templated transcription"/>
    <property type="evidence" value="ECO:0007669"/>
    <property type="project" value="UniProtKB-ARBA"/>
</dbReference>
<name>A0A856MMV5_9CYAN</name>
<dbReference type="PANTHER" id="PTHR30328">
    <property type="entry name" value="TRANSCRIPTIONAL REPRESSOR"/>
    <property type="match status" value="1"/>
</dbReference>
<dbReference type="InterPro" id="IPR050109">
    <property type="entry name" value="HTH-type_TetR-like_transc_reg"/>
</dbReference>
<dbReference type="RefSeq" id="WP_171977279.1">
    <property type="nucleotide sequence ID" value="NZ_CAWOXK010000001.1"/>
</dbReference>
<dbReference type="SUPFAM" id="SSF46689">
    <property type="entry name" value="Homeodomain-like"/>
    <property type="match status" value="1"/>
</dbReference>
<dbReference type="InterPro" id="IPR036271">
    <property type="entry name" value="Tet_transcr_reg_TetR-rel_C_sf"/>
</dbReference>
<dbReference type="PROSITE" id="PS50977">
    <property type="entry name" value="HTH_TETR_2"/>
    <property type="match status" value="1"/>
</dbReference>
<evidence type="ECO:0000259" key="3">
    <source>
        <dbReference type="PROSITE" id="PS50977"/>
    </source>
</evidence>
<dbReference type="EMBL" id="CP030118">
    <property type="protein sequence ID" value="QDL10537.1"/>
    <property type="molecule type" value="Genomic_DNA"/>
</dbReference>
<dbReference type="KEGG" id="bsen:DP114_23920"/>
<dbReference type="Proteomes" id="UP000503129">
    <property type="component" value="Chromosome"/>
</dbReference>
<evidence type="ECO:0000313" key="5">
    <source>
        <dbReference type="Proteomes" id="UP000503129"/>
    </source>
</evidence>
<keyword evidence="5" id="KW-1185">Reference proteome</keyword>
<accession>A0A856MMV5</accession>
<evidence type="ECO:0000313" key="4">
    <source>
        <dbReference type="EMBL" id="QDL10537.1"/>
    </source>
</evidence>
<dbReference type="SUPFAM" id="SSF48498">
    <property type="entry name" value="Tetracyclin repressor-like, C-terminal domain"/>
    <property type="match status" value="1"/>
</dbReference>
<dbReference type="InterPro" id="IPR001647">
    <property type="entry name" value="HTH_TetR"/>
</dbReference>
<gene>
    <name evidence="4" type="ORF">DP114_23920</name>
</gene>
<feature type="DNA-binding region" description="H-T-H motif" evidence="2">
    <location>
        <begin position="54"/>
        <end position="73"/>
    </location>
</feature>
<organism evidence="4 5">
    <name type="scientific">Brasilonema sennae CENA114</name>
    <dbReference type="NCBI Taxonomy" id="415709"/>
    <lineage>
        <taxon>Bacteria</taxon>
        <taxon>Bacillati</taxon>
        <taxon>Cyanobacteriota</taxon>
        <taxon>Cyanophyceae</taxon>
        <taxon>Nostocales</taxon>
        <taxon>Scytonemataceae</taxon>
        <taxon>Brasilonema</taxon>
        <taxon>Bromeliae group (in: Brasilonema)</taxon>
    </lineage>
</organism>
<dbReference type="GO" id="GO:0003677">
    <property type="term" value="F:DNA binding"/>
    <property type="evidence" value="ECO:0007669"/>
    <property type="project" value="UniProtKB-UniRule"/>
</dbReference>
<evidence type="ECO:0000256" key="1">
    <source>
        <dbReference type="ARBA" id="ARBA00023125"/>
    </source>
</evidence>
<protein>
    <submittedName>
        <fullName evidence="4">TetR/AcrR family transcriptional regulator</fullName>
    </submittedName>
</protein>
<evidence type="ECO:0000256" key="2">
    <source>
        <dbReference type="PROSITE-ProRule" id="PRU00335"/>
    </source>
</evidence>
<dbReference type="InterPro" id="IPR009057">
    <property type="entry name" value="Homeodomain-like_sf"/>
</dbReference>
<dbReference type="AlphaFoldDB" id="A0A856MMV5"/>
<dbReference type="Gene3D" id="1.10.357.10">
    <property type="entry name" value="Tetracycline Repressor, domain 2"/>
    <property type="match status" value="1"/>
</dbReference>
<dbReference type="InterPro" id="IPR041474">
    <property type="entry name" value="NicS_C"/>
</dbReference>
<proteinExistence type="predicted"/>
<dbReference type="Pfam" id="PF17938">
    <property type="entry name" value="TetR_C_29"/>
    <property type="match status" value="1"/>
</dbReference>
<feature type="domain" description="HTH tetR-type" evidence="3">
    <location>
        <begin position="31"/>
        <end position="91"/>
    </location>
</feature>
<dbReference type="Pfam" id="PF00440">
    <property type="entry name" value="TetR_N"/>
    <property type="match status" value="1"/>
</dbReference>
<dbReference type="PANTHER" id="PTHR30328:SF54">
    <property type="entry name" value="HTH-TYPE TRANSCRIPTIONAL REPRESSOR SCO4008"/>
    <property type="match status" value="1"/>
</dbReference>
<dbReference type="PRINTS" id="PR00455">
    <property type="entry name" value="HTHTETR"/>
</dbReference>
<reference evidence="4 5" key="1">
    <citation type="submission" date="2018-06" db="EMBL/GenBank/DDBJ databases">
        <title>Comparative genomics of Brasilonema spp. strains.</title>
        <authorList>
            <person name="Alvarenga D.O."/>
            <person name="Fiore M.F."/>
            <person name="Varani A.M."/>
        </authorList>
    </citation>
    <scope>NUCLEOTIDE SEQUENCE [LARGE SCALE GENOMIC DNA]</scope>
    <source>
        <strain evidence="4 5">CENA114</strain>
    </source>
</reference>